<feature type="coiled-coil region" evidence="1">
    <location>
        <begin position="285"/>
        <end position="312"/>
    </location>
</feature>
<dbReference type="AlphaFoldDB" id="A0A173U6I7"/>
<accession>A0A173U6I7</accession>
<sequence length="378" mass="42263">MANSLPFNAVAVDGEYDRVYKAEDWAWYFATFIANGIFPKPSDGLQVVAYSGMEIRVNAGYAFINGYAFRNPATLSVTLDTAEGALNRVDRVVVRWDLPQRDMYIAVLKGTPSAKPTATAVTRTTEIWELALADIYVGKGVTRIQTQNITDQRFNSAVCGIVTGTVEEIDASVLTKQFTDFFNTYSAAVLDEFSAYKQSMEKYLTEIAGVYDSYVSKTEGLFAQYESQFNERYSSFESTLDNWDKELLSAYTEFMAKIKLFQSDAENEFNTWFESIKDKLGEDIAGSLQLQIEELAAAMQEVKKQAEAGTKETKEAIAALDERLKRVESGWGIDYKHDAVLGLCYMGAAYMSQHYERTVETAVLGATYVGNSYLANTF</sequence>
<proteinExistence type="predicted"/>
<evidence type="ECO:0000256" key="1">
    <source>
        <dbReference type="SAM" id="Coils"/>
    </source>
</evidence>
<evidence type="ECO:0000313" key="3">
    <source>
        <dbReference type="Proteomes" id="UP000095597"/>
    </source>
</evidence>
<protein>
    <submittedName>
        <fullName evidence="2">Uncharacterized protein</fullName>
    </submittedName>
</protein>
<dbReference type="RefSeq" id="WP_002591281.1">
    <property type="nucleotide sequence ID" value="NZ_CYXO01000011.1"/>
</dbReference>
<organism evidence="2 3">
    <name type="scientific">Dorea longicatena</name>
    <dbReference type="NCBI Taxonomy" id="88431"/>
    <lineage>
        <taxon>Bacteria</taxon>
        <taxon>Bacillati</taxon>
        <taxon>Bacillota</taxon>
        <taxon>Clostridia</taxon>
        <taxon>Lachnospirales</taxon>
        <taxon>Lachnospiraceae</taxon>
        <taxon>Dorea</taxon>
    </lineage>
</organism>
<dbReference type="Proteomes" id="UP000095597">
    <property type="component" value="Unassembled WGS sequence"/>
</dbReference>
<reference evidence="2 3" key="1">
    <citation type="submission" date="2015-09" db="EMBL/GenBank/DDBJ databases">
        <authorList>
            <consortium name="Pathogen Informatics"/>
        </authorList>
    </citation>
    <scope>NUCLEOTIDE SEQUENCE [LARGE SCALE GENOMIC DNA]</scope>
    <source>
        <strain evidence="2 3">2789STDY5834961</strain>
    </source>
</reference>
<keyword evidence="1" id="KW-0175">Coiled coil</keyword>
<gene>
    <name evidence="2" type="ORF">ERS852573_01920</name>
</gene>
<dbReference type="EMBL" id="CYXO01000011">
    <property type="protein sequence ID" value="CUN09956.1"/>
    <property type="molecule type" value="Genomic_DNA"/>
</dbReference>
<evidence type="ECO:0000313" key="2">
    <source>
        <dbReference type="EMBL" id="CUN09956.1"/>
    </source>
</evidence>
<dbReference type="OrthoDB" id="9795386at2"/>
<name>A0A173U6I7_9FIRM</name>